<keyword evidence="5" id="KW-1185">Reference proteome</keyword>
<evidence type="ECO:0000313" key="2">
    <source>
        <dbReference type="EMBL" id="EOH75208.1"/>
    </source>
</evidence>
<dbReference type="InterPro" id="IPR037401">
    <property type="entry name" value="SnoaL-like"/>
</dbReference>
<sequence length="122" mass="14194">MRRKIIEQFVEAINQQNVPQLIEMMAEDFQFIDTYGKSENKEAMKSGWPGYFEWFPDYQIEIEEYLANESCAVLIGRASGSYLGQAEKQWALPAAWKVVAADQQIKIWQVFCDSKKQLDSMK</sequence>
<dbReference type="EMBL" id="AJAK01000020">
    <property type="protein sequence ID" value="EOH75208.1"/>
    <property type="molecule type" value="Genomic_DNA"/>
</dbReference>
<dbReference type="InterPro" id="IPR032710">
    <property type="entry name" value="NTF2-like_dom_sf"/>
</dbReference>
<dbReference type="Pfam" id="PF12680">
    <property type="entry name" value="SnoaL_2"/>
    <property type="match status" value="1"/>
</dbReference>
<dbReference type="AlphaFoldDB" id="R2NW20"/>
<feature type="domain" description="SnoaL-like" evidence="1">
    <location>
        <begin position="6"/>
        <end position="94"/>
    </location>
</feature>
<reference evidence="3 5" key="2">
    <citation type="submission" date="2013-03" db="EMBL/GenBank/DDBJ databases">
        <title>The Genome Sequence of Enterococcus malodoratus ATCC_43197 (PacBio/Illumina hybrid assembly).</title>
        <authorList>
            <consortium name="The Broad Institute Genomics Platform"/>
            <consortium name="The Broad Institute Genome Sequencing Center for Infectious Disease"/>
            <person name="Earl A."/>
            <person name="Russ C."/>
            <person name="Gilmore M."/>
            <person name="Surin D."/>
            <person name="Walker B."/>
            <person name="Young S."/>
            <person name="Zeng Q."/>
            <person name="Gargeya S."/>
            <person name="Fitzgerald M."/>
            <person name="Haas B."/>
            <person name="Abouelleil A."/>
            <person name="Allen A.W."/>
            <person name="Alvarado L."/>
            <person name="Arachchi H.M."/>
            <person name="Berlin A.M."/>
            <person name="Chapman S.B."/>
            <person name="Gainer-Dewar J."/>
            <person name="Goldberg J."/>
            <person name="Griggs A."/>
            <person name="Gujja S."/>
            <person name="Hansen M."/>
            <person name="Howarth C."/>
            <person name="Imamovic A."/>
            <person name="Ireland A."/>
            <person name="Larimer J."/>
            <person name="McCowan C."/>
            <person name="Murphy C."/>
            <person name="Pearson M."/>
            <person name="Poon T.W."/>
            <person name="Priest M."/>
            <person name="Roberts A."/>
            <person name="Saif S."/>
            <person name="Shea T."/>
            <person name="Sisk P."/>
            <person name="Sykes S."/>
            <person name="Wortman J."/>
            <person name="Nusbaum C."/>
            <person name="Birren B."/>
        </authorList>
    </citation>
    <scope>NUCLEOTIDE SEQUENCE [LARGE SCALE GENOMIC DNA]</scope>
    <source>
        <strain evidence="3 5">ATCC 43197</strain>
    </source>
</reference>
<evidence type="ECO:0000313" key="3">
    <source>
        <dbReference type="EMBL" id="EOT66670.1"/>
    </source>
</evidence>
<protein>
    <recommendedName>
        <fullName evidence="1">SnoaL-like domain-containing protein</fullName>
    </recommendedName>
</protein>
<dbReference type="STRING" id="71451.RV07_GL001625"/>
<name>R2NW20_9ENTE</name>
<comment type="caution">
    <text evidence="2">The sequence shown here is derived from an EMBL/GenBank/DDBJ whole genome shotgun (WGS) entry which is preliminary data.</text>
</comment>
<evidence type="ECO:0000259" key="1">
    <source>
        <dbReference type="Pfam" id="PF12680"/>
    </source>
</evidence>
<dbReference type="Proteomes" id="UP000013783">
    <property type="component" value="Unassembled WGS sequence"/>
</dbReference>
<organism evidence="2 4">
    <name type="scientific">Enterococcus malodoratus ATCC 43197</name>
    <dbReference type="NCBI Taxonomy" id="1158601"/>
    <lineage>
        <taxon>Bacteria</taxon>
        <taxon>Bacillati</taxon>
        <taxon>Bacillota</taxon>
        <taxon>Bacilli</taxon>
        <taxon>Lactobacillales</taxon>
        <taxon>Enterococcaceae</taxon>
        <taxon>Enterococcus</taxon>
    </lineage>
</organism>
<dbReference type="Proteomes" id="UP000014148">
    <property type="component" value="Unassembled WGS sequence"/>
</dbReference>
<evidence type="ECO:0000313" key="4">
    <source>
        <dbReference type="Proteomes" id="UP000013783"/>
    </source>
</evidence>
<reference evidence="2 4" key="1">
    <citation type="submission" date="2013-02" db="EMBL/GenBank/DDBJ databases">
        <title>The Genome Sequence of Enterococcus malodoratus ATCC_43197.</title>
        <authorList>
            <consortium name="The Broad Institute Genome Sequencing Platform"/>
            <consortium name="The Broad Institute Genome Sequencing Center for Infectious Disease"/>
            <person name="Earl A.M."/>
            <person name="Gilmore M.S."/>
            <person name="Lebreton F."/>
            <person name="Walker B."/>
            <person name="Young S.K."/>
            <person name="Zeng Q."/>
            <person name="Gargeya S."/>
            <person name="Fitzgerald M."/>
            <person name="Haas B."/>
            <person name="Abouelleil A."/>
            <person name="Alvarado L."/>
            <person name="Arachchi H.M."/>
            <person name="Berlin A.M."/>
            <person name="Chapman S.B."/>
            <person name="Dewar J."/>
            <person name="Goldberg J."/>
            <person name="Griggs A."/>
            <person name="Gujja S."/>
            <person name="Hansen M."/>
            <person name="Howarth C."/>
            <person name="Imamovic A."/>
            <person name="Larimer J."/>
            <person name="McCowan C."/>
            <person name="Murphy C."/>
            <person name="Neiman D."/>
            <person name="Pearson M."/>
            <person name="Priest M."/>
            <person name="Roberts A."/>
            <person name="Saif S."/>
            <person name="Shea T."/>
            <person name="Sisk P."/>
            <person name="Sykes S."/>
            <person name="Wortman J."/>
            <person name="Nusbaum C."/>
            <person name="Birren B."/>
        </authorList>
    </citation>
    <scope>NUCLEOTIDE SEQUENCE [LARGE SCALE GENOMIC DNA]</scope>
    <source>
        <strain evidence="2 4">ATCC 43197</strain>
    </source>
</reference>
<dbReference type="PATRIC" id="fig|1158601.3.peg.2979"/>
<dbReference type="EMBL" id="ASWA01000003">
    <property type="protein sequence ID" value="EOT66670.1"/>
    <property type="molecule type" value="Genomic_DNA"/>
</dbReference>
<dbReference type="Gene3D" id="3.10.450.50">
    <property type="match status" value="1"/>
</dbReference>
<evidence type="ECO:0000313" key="5">
    <source>
        <dbReference type="Proteomes" id="UP000014148"/>
    </source>
</evidence>
<dbReference type="RefSeq" id="WP_010741810.1">
    <property type="nucleotide sequence ID" value="NZ_KB946251.1"/>
</dbReference>
<accession>R2NW20</accession>
<dbReference type="eggNOG" id="ENOG5032YVP">
    <property type="taxonomic scope" value="Bacteria"/>
</dbReference>
<dbReference type="OrthoDB" id="1093013at2"/>
<proteinExistence type="predicted"/>
<dbReference type="SUPFAM" id="SSF54427">
    <property type="entry name" value="NTF2-like"/>
    <property type="match status" value="1"/>
</dbReference>
<gene>
    <name evidence="3" type="ORF">I585_02191</name>
    <name evidence="2" type="ORF">UAI_03010</name>
</gene>